<dbReference type="AlphaFoldDB" id="A0A1Q9BV21"/>
<keyword evidence="2" id="KW-0436">Ligase</keyword>
<comment type="caution">
    <text evidence="2">The sequence shown here is derived from an EMBL/GenBank/DDBJ whole genome shotgun (WGS) entry which is preliminary data.</text>
</comment>
<feature type="non-terminal residue" evidence="2">
    <location>
        <position position="64"/>
    </location>
</feature>
<evidence type="ECO:0000313" key="3">
    <source>
        <dbReference type="Proteomes" id="UP000186817"/>
    </source>
</evidence>
<proteinExistence type="predicted"/>
<feature type="non-terminal residue" evidence="2">
    <location>
        <position position="1"/>
    </location>
</feature>
<dbReference type="Proteomes" id="UP000186817">
    <property type="component" value="Unassembled WGS sequence"/>
</dbReference>
<dbReference type="GO" id="GO:0016874">
    <property type="term" value="F:ligase activity"/>
    <property type="evidence" value="ECO:0007669"/>
    <property type="project" value="UniProtKB-KW"/>
</dbReference>
<evidence type="ECO:0000313" key="2">
    <source>
        <dbReference type="EMBL" id="OLP74506.1"/>
    </source>
</evidence>
<accession>A0A1Q9BV21</accession>
<dbReference type="EMBL" id="LSRX01003622">
    <property type="protein sequence ID" value="OLP74506.1"/>
    <property type="molecule type" value="Genomic_DNA"/>
</dbReference>
<gene>
    <name evidence="2" type="primary">Iars</name>
    <name evidence="2" type="ORF">AK812_SmicGene45930</name>
</gene>
<feature type="compositionally biased region" description="Polar residues" evidence="1">
    <location>
        <begin position="1"/>
        <end position="21"/>
    </location>
</feature>
<feature type="compositionally biased region" description="Low complexity" evidence="1">
    <location>
        <begin position="46"/>
        <end position="57"/>
    </location>
</feature>
<protein>
    <submittedName>
        <fullName evidence="2">Isoleucine--tRNA ligase, cytoplasmic</fullName>
    </submittedName>
</protein>
<name>A0A1Q9BV21_SYMMI</name>
<feature type="region of interest" description="Disordered" evidence="1">
    <location>
        <begin position="1"/>
        <end position="64"/>
    </location>
</feature>
<evidence type="ECO:0000256" key="1">
    <source>
        <dbReference type="SAM" id="MobiDB-lite"/>
    </source>
</evidence>
<sequence>AGGSSSSCMTRAWSTGPSASCRTAPHAQHRCPTSRCPKTTKKSRTPPSSCGSSIPGSNHWRPCS</sequence>
<organism evidence="2 3">
    <name type="scientific">Symbiodinium microadriaticum</name>
    <name type="common">Dinoflagellate</name>
    <name type="synonym">Zooxanthella microadriatica</name>
    <dbReference type="NCBI Taxonomy" id="2951"/>
    <lineage>
        <taxon>Eukaryota</taxon>
        <taxon>Sar</taxon>
        <taxon>Alveolata</taxon>
        <taxon>Dinophyceae</taxon>
        <taxon>Suessiales</taxon>
        <taxon>Symbiodiniaceae</taxon>
        <taxon>Symbiodinium</taxon>
    </lineage>
</organism>
<reference evidence="2 3" key="1">
    <citation type="submission" date="2016-02" db="EMBL/GenBank/DDBJ databases">
        <title>Genome analysis of coral dinoflagellate symbionts highlights evolutionary adaptations to a symbiotic lifestyle.</title>
        <authorList>
            <person name="Aranda M."/>
            <person name="Li Y."/>
            <person name="Liew Y.J."/>
            <person name="Baumgarten S."/>
            <person name="Simakov O."/>
            <person name="Wilson M."/>
            <person name="Piel J."/>
            <person name="Ashoor H."/>
            <person name="Bougouffa S."/>
            <person name="Bajic V.B."/>
            <person name="Ryu T."/>
            <person name="Ravasi T."/>
            <person name="Bayer T."/>
            <person name="Micklem G."/>
            <person name="Kim H."/>
            <person name="Bhak J."/>
            <person name="Lajeunesse T.C."/>
            <person name="Voolstra C.R."/>
        </authorList>
    </citation>
    <scope>NUCLEOTIDE SEQUENCE [LARGE SCALE GENOMIC DNA]</scope>
    <source>
        <strain evidence="2 3">CCMP2467</strain>
    </source>
</reference>
<keyword evidence="3" id="KW-1185">Reference proteome</keyword>